<dbReference type="RefSeq" id="XP_029240656.1">
    <property type="nucleotide sequence ID" value="XM_029379442.1"/>
</dbReference>
<dbReference type="Proteomes" id="UP000283634">
    <property type="component" value="Unassembled WGS sequence"/>
</dbReference>
<protein>
    <submittedName>
        <fullName evidence="1">Uncharacterized protein</fullName>
    </submittedName>
</protein>
<dbReference type="InterPro" id="IPR035155">
    <property type="entry name" value="DUF5393"/>
</dbReference>
<name>A0A3R7KSM7_TRYRA</name>
<evidence type="ECO:0000313" key="2">
    <source>
        <dbReference type="Proteomes" id="UP000283634"/>
    </source>
</evidence>
<keyword evidence="2" id="KW-1185">Reference proteome</keyword>
<comment type="caution">
    <text evidence="1">The sequence shown here is derived from an EMBL/GenBank/DDBJ whole genome shotgun (WGS) entry which is preliminary data.</text>
</comment>
<accession>A0A3R7KSM7</accession>
<dbReference type="OrthoDB" id="250502at2759"/>
<dbReference type="OMA" id="ISTEQAY"/>
<reference evidence="1 2" key="1">
    <citation type="journal article" date="2018" name="BMC Genomics">
        <title>Genomic comparison of Trypanosoma conorhini and Trypanosoma rangeli to Trypanosoma cruzi strains of high and low virulence.</title>
        <authorList>
            <person name="Bradwell K.R."/>
            <person name="Koparde V.N."/>
            <person name="Matveyev A.V."/>
            <person name="Serrano M.G."/>
            <person name="Alves J.M."/>
            <person name="Parikh H."/>
            <person name="Huang B."/>
            <person name="Lee V."/>
            <person name="Espinosa-Alvarez O."/>
            <person name="Ortiz P.A."/>
            <person name="Costa-Martins A.G."/>
            <person name="Teixeira M.M."/>
            <person name="Buck G.A."/>
        </authorList>
    </citation>
    <scope>NUCLEOTIDE SEQUENCE [LARGE SCALE GENOMIC DNA]</scope>
    <source>
        <strain evidence="1 2">AM80</strain>
    </source>
</reference>
<dbReference type="AlphaFoldDB" id="A0A3R7KSM7"/>
<dbReference type="GeneID" id="40326372"/>
<sequence length="559" mass="61625">MNSLGDNRALLHVLSLSENTSRSPDDILASAIAGGVVRVFADEKKRYIDAVLLPSSLDLTTLATFITDGFFTPFLRSALGDHLPRYTILTESGCFELLSLPVLLFPDCFSSPPSPEVILSRNSSSEGISMVSASALQAEVVDVVQLHQHRSQVGLLLLKSVNDVLRDAEVWKLRVSREKTPTGNSELPAINAVMALFYEAKMLLLCCIVSTQKAYAVGVKPCAKGHNFAQNYFSELFTLDELRGIFDHRGRPSAEDVEKWYDARMHALIGEAFMKEGELQEYVNGLQQSLAEDERRITGAPISLMHRPHDAASTTLIHLPCVHCELPRLTLQPGEMTLLLFDSAGVSLLFDAEPSKLCLLLRRCASVKLTASQLRSADVQLASFPWSQLCDAVVKSVEYHLSNDKFLSLLLEKNSSILLILVQWLTKVPTVVDDATVVGLNEARRHEALGASMADHIIEHVIFSSSFGAASAQFIRGAVGCAALSEALFYAWVDRSLTELENKPPALIGLFALVVVFFLAQRGWDLPEATREPAIRLCAQHKQQPDCLTLLNHLRRHSQ</sequence>
<gene>
    <name evidence="1" type="ORF">TraAM80_02439</name>
</gene>
<proteinExistence type="predicted"/>
<evidence type="ECO:0000313" key="1">
    <source>
        <dbReference type="EMBL" id="RNF08894.1"/>
    </source>
</evidence>
<organism evidence="1 2">
    <name type="scientific">Trypanosoma rangeli</name>
    <dbReference type="NCBI Taxonomy" id="5698"/>
    <lineage>
        <taxon>Eukaryota</taxon>
        <taxon>Discoba</taxon>
        <taxon>Euglenozoa</taxon>
        <taxon>Kinetoplastea</taxon>
        <taxon>Metakinetoplastina</taxon>
        <taxon>Trypanosomatida</taxon>
        <taxon>Trypanosomatidae</taxon>
        <taxon>Trypanosoma</taxon>
        <taxon>Herpetosoma</taxon>
    </lineage>
</organism>
<dbReference type="Pfam" id="PF17371">
    <property type="entry name" value="DUF5393"/>
    <property type="match status" value="1"/>
</dbReference>
<dbReference type="EMBL" id="MKGL01000057">
    <property type="protein sequence ID" value="RNF08894.1"/>
    <property type="molecule type" value="Genomic_DNA"/>
</dbReference>